<evidence type="ECO:0000256" key="2">
    <source>
        <dbReference type="ARBA" id="ARBA00022448"/>
    </source>
</evidence>
<dbReference type="Proteomes" id="UP000233731">
    <property type="component" value="Unassembled WGS sequence"/>
</dbReference>
<dbReference type="InterPro" id="IPR050490">
    <property type="entry name" value="Bact_solute-bd_prot1"/>
</dbReference>
<evidence type="ECO:0000313" key="5">
    <source>
        <dbReference type="Proteomes" id="UP000233731"/>
    </source>
</evidence>
<evidence type="ECO:0000256" key="3">
    <source>
        <dbReference type="SAM" id="SignalP"/>
    </source>
</evidence>
<keyword evidence="2" id="KW-0813">Transport</keyword>
<comment type="caution">
    <text evidence="4">The sequence shown here is derived from an EMBL/GenBank/DDBJ whole genome shotgun (WGS) entry which is preliminary data.</text>
</comment>
<dbReference type="AlphaFoldDB" id="A0A2N3RBQ9"/>
<name>A0A2N3RBQ9_9BIFI</name>
<gene>
    <name evidence="4" type="ORF">CQR44_0488</name>
</gene>
<comment type="similarity">
    <text evidence="1">Belongs to the bacterial solute-binding protein 1 family.</text>
</comment>
<dbReference type="SUPFAM" id="SSF53850">
    <property type="entry name" value="Periplasmic binding protein-like II"/>
    <property type="match status" value="1"/>
</dbReference>
<dbReference type="RefSeq" id="WP_101432137.1">
    <property type="nucleotide sequence ID" value="NZ_PCHJ01000012.1"/>
</dbReference>
<feature type="chain" id="PRO_5039143664" evidence="3">
    <location>
        <begin position="21"/>
        <end position="426"/>
    </location>
</feature>
<dbReference type="Pfam" id="PF01547">
    <property type="entry name" value="SBP_bac_1"/>
    <property type="match status" value="1"/>
</dbReference>
<organism evidence="4 5">
    <name type="scientific">Bifidobacterium asteroides</name>
    <dbReference type="NCBI Taxonomy" id="1684"/>
    <lineage>
        <taxon>Bacteria</taxon>
        <taxon>Bacillati</taxon>
        <taxon>Actinomycetota</taxon>
        <taxon>Actinomycetes</taxon>
        <taxon>Bifidobacteriales</taxon>
        <taxon>Bifidobacteriaceae</taxon>
        <taxon>Bifidobacterium</taxon>
    </lineage>
</organism>
<dbReference type="PANTHER" id="PTHR43649">
    <property type="entry name" value="ARABINOSE-BINDING PROTEIN-RELATED"/>
    <property type="match status" value="1"/>
</dbReference>
<keyword evidence="3" id="KW-0732">Signal</keyword>
<evidence type="ECO:0000256" key="1">
    <source>
        <dbReference type="ARBA" id="ARBA00008520"/>
    </source>
</evidence>
<reference evidence="4 5" key="1">
    <citation type="submission" date="2017-10" db="EMBL/GenBank/DDBJ databases">
        <title>Bifidobacterium genomics.</title>
        <authorList>
            <person name="Lugli G.A."/>
            <person name="Milani C."/>
            <person name="Mancabelli L."/>
        </authorList>
    </citation>
    <scope>NUCLEOTIDE SEQUENCE [LARGE SCALE GENOMIC DNA]</scope>
    <source>
        <strain evidence="4 5">1460B</strain>
    </source>
</reference>
<dbReference type="EMBL" id="PCHJ01000012">
    <property type="protein sequence ID" value="PKV09936.1"/>
    <property type="molecule type" value="Genomic_DNA"/>
</dbReference>
<accession>A0A2N3RBQ9</accession>
<dbReference type="PANTHER" id="PTHR43649:SF29">
    <property type="entry name" value="OSMOPROTECTIVE COMPOUNDS-BINDING PROTEIN GGTB"/>
    <property type="match status" value="1"/>
</dbReference>
<protein>
    <submittedName>
        <fullName evidence="4">Bacterial extracellular solute-binding family protein</fullName>
    </submittedName>
</protein>
<feature type="signal peptide" evidence="3">
    <location>
        <begin position="1"/>
        <end position="20"/>
    </location>
</feature>
<dbReference type="InterPro" id="IPR006059">
    <property type="entry name" value="SBP"/>
</dbReference>
<sequence>MKLKVAAASVLSIVMLATCAACGGKSASGDGKVNMTMMHNSTLASGKNYYEKMAKEFEKANPNVSIQIQAIQNEDYEGKIQTAMQDQDSAPDIFYSRGGQKLRDMVEAGQVQDITDGISSTVKQQMKTGLTSHTVEGKVYGVPSSMQPGGFWYSKDLFSKAGIAQPPKTLAELKTDVQLLQSAGITPIGLAAKDAWPVGHWWYHFSMRECPTDVFNKGMIEKKFDDPCWTKAGDDLKNVIGWDAFNKGYLTTSAQQGASSSAGLLANHQVAMELTVASEPGVIKDLTADGKDMTDLGFFAFPAVDGAKGDQTAMMGGADGMACSVKAPKECVKFLNFLSEKRNQEEYATVIGTIPASVEAQGVVKNQALKEDIDAFNKASTMYLWMDTQLGTNVGTALNTSVVNLLTGKGSPQDIVKDVKEAAKKG</sequence>
<evidence type="ECO:0000313" key="4">
    <source>
        <dbReference type="EMBL" id="PKV09936.1"/>
    </source>
</evidence>
<dbReference type="Gene3D" id="3.40.190.10">
    <property type="entry name" value="Periplasmic binding protein-like II"/>
    <property type="match status" value="2"/>
</dbReference>
<proteinExistence type="inferred from homology"/>